<protein>
    <submittedName>
        <fullName evidence="3">Uncharacterized protein LOC136075103 isoform X2</fullName>
    </submittedName>
</protein>
<evidence type="ECO:0000259" key="1">
    <source>
        <dbReference type="PROSITE" id="PS50168"/>
    </source>
</evidence>
<dbReference type="GeneID" id="136075103"/>
<dbReference type="Proteomes" id="UP001652625">
    <property type="component" value="Chromosome 01"/>
</dbReference>
<dbReference type="InterPro" id="IPR001875">
    <property type="entry name" value="DED_dom"/>
</dbReference>
<feature type="domain" description="DED" evidence="1">
    <location>
        <begin position="5"/>
        <end position="83"/>
    </location>
</feature>
<dbReference type="RefSeq" id="XP_065643446.1">
    <property type="nucleotide sequence ID" value="XM_065787374.1"/>
</dbReference>
<accession>A0ABM4B3N5</accession>
<dbReference type="InterPro" id="IPR011029">
    <property type="entry name" value="DEATH-like_dom_sf"/>
</dbReference>
<reference evidence="3" key="2">
    <citation type="submission" date="2025-08" db="UniProtKB">
        <authorList>
            <consortium name="RefSeq"/>
        </authorList>
    </citation>
    <scope>IDENTIFICATION</scope>
</reference>
<dbReference type="SUPFAM" id="SSF47986">
    <property type="entry name" value="DEATH domain"/>
    <property type="match status" value="1"/>
</dbReference>
<evidence type="ECO:0000313" key="3">
    <source>
        <dbReference type="RefSeq" id="XP_065643446.1"/>
    </source>
</evidence>
<reference evidence="2" key="1">
    <citation type="submission" date="2025-05" db="UniProtKB">
        <authorList>
            <consortium name="RefSeq"/>
        </authorList>
    </citation>
    <scope>NUCLEOTIDE SEQUENCE [LARGE SCALE GENOMIC DNA]</scope>
</reference>
<gene>
    <name evidence="3" type="primary">LOC136075103</name>
</gene>
<name>A0ABM4B3N5_HYDVU</name>
<keyword evidence="2" id="KW-1185">Reference proteome</keyword>
<dbReference type="PROSITE" id="PS50168">
    <property type="entry name" value="DED"/>
    <property type="match status" value="1"/>
</dbReference>
<organism evidence="2 3">
    <name type="scientific">Hydra vulgaris</name>
    <name type="common">Hydra</name>
    <name type="synonym">Hydra attenuata</name>
    <dbReference type="NCBI Taxonomy" id="6087"/>
    <lineage>
        <taxon>Eukaryota</taxon>
        <taxon>Metazoa</taxon>
        <taxon>Cnidaria</taxon>
        <taxon>Hydrozoa</taxon>
        <taxon>Hydroidolina</taxon>
        <taxon>Anthoathecata</taxon>
        <taxon>Aplanulata</taxon>
        <taxon>Hydridae</taxon>
        <taxon>Hydra</taxon>
    </lineage>
</organism>
<dbReference type="Pfam" id="PF01335">
    <property type="entry name" value="DED"/>
    <property type="match status" value="1"/>
</dbReference>
<sequence length="286" mass="34359">MDDKKYKDILIKVACNLLNKDVEAIKFYYSKEIGDADCERITTPYKLIQTLERHMLLRINDYSSFVDVLRKIGREDLVYYFFGYSPLQGDQNSREDRLRKSYDRRNLFIECFYESQSSFNDEIKSIVDKRKWGWNISIHDGNTSYKTSCENYFVNHYLKSGRKLTSLDVNKNLLSDEENKLFIQCSTNVRDVCFYCPINFEGRKPKDKIEKLWISISYLITKKDFEENFLPWFILSEELVLYLHDDIDFLTEIYEWVRCSNIKKFNIVYRNKCIRNLDELKTVTTR</sequence>
<proteinExistence type="predicted"/>
<evidence type="ECO:0000313" key="2">
    <source>
        <dbReference type="Proteomes" id="UP001652625"/>
    </source>
</evidence>
<dbReference type="Gene3D" id="1.10.533.10">
    <property type="entry name" value="Death Domain, Fas"/>
    <property type="match status" value="1"/>
</dbReference>